<feature type="region of interest" description="Disordered" evidence="1">
    <location>
        <begin position="1"/>
        <end position="35"/>
    </location>
</feature>
<dbReference type="EMBL" id="MWWS01000002">
    <property type="protein sequence ID" value="OZG50994.1"/>
    <property type="molecule type" value="Genomic_DNA"/>
</dbReference>
<dbReference type="Proteomes" id="UP000216004">
    <property type="component" value="Unassembled WGS sequence"/>
</dbReference>
<protein>
    <recommendedName>
        <fullName evidence="5">Membrane associated protein</fullName>
    </recommendedName>
</protein>
<feature type="transmembrane region" description="Helical" evidence="2">
    <location>
        <begin position="122"/>
        <end position="142"/>
    </location>
</feature>
<evidence type="ECO:0000313" key="4">
    <source>
        <dbReference type="Proteomes" id="UP000216004"/>
    </source>
</evidence>
<reference evidence="3 4" key="1">
    <citation type="journal article" date="2017" name="BMC Genomics">
        <title>Comparative genomic and phylogenomic analyses of the Bifidobacteriaceae family.</title>
        <authorList>
            <person name="Lugli G.A."/>
            <person name="Milani C."/>
            <person name="Turroni F."/>
            <person name="Duranti S."/>
            <person name="Mancabelli L."/>
            <person name="Mangifesta M."/>
            <person name="Ferrario C."/>
            <person name="Modesto M."/>
            <person name="Mattarelli P."/>
            <person name="Jiri K."/>
            <person name="van Sinderen D."/>
            <person name="Ventura M."/>
        </authorList>
    </citation>
    <scope>NUCLEOTIDE SEQUENCE [LARGE SCALE GENOMIC DNA]</scope>
    <source>
        <strain evidence="3 4">DSM 22924</strain>
    </source>
</reference>
<gene>
    <name evidence="3" type="ORF">BOCO_0180</name>
</gene>
<name>A0A261EVV0_9BIFI</name>
<evidence type="ECO:0000256" key="2">
    <source>
        <dbReference type="SAM" id="Phobius"/>
    </source>
</evidence>
<organism evidence="3 4">
    <name type="scientific">Bombiscardovia coagulans</name>
    <dbReference type="NCBI Taxonomy" id="686666"/>
    <lineage>
        <taxon>Bacteria</taxon>
        <taxon>Bacillati</taxon>
        <taxon>Actinomycetota</taxon>
        <taxon>Actinomycetes</taxon>
        <taxon>Bifidobacteriales</taxon>
        <taxon>Bifidobacteriaceae</taxon>
        <taxon>Bombiscardovia</taxon>
    </lineage>
</organism>
<feature type="compositionally biased region" description="Basic and acidic residues" evidence="1">
    <location>
        <begin position="1"/>
        <end position="21"/>
    </location>
</feature>
<evidence type="ECO:0008006" key="5">
    <source>
        <dbReference type="Google" id="ProtNLM"/>
    </source>
</evidence>
<proteinExistence type="predicted"/>
<comment type="caution">
    <text evidence="3">The sequence shown here is derived from an EMBL/GenBank/DDBJ whole genome shotgun (WGS) entry which is preliminary data.</text>
</comment>
<dbReference type="OrthoDB" id="3232424at2"/>
<evidence type="ECO:0000313" key="3">
    <source>
        <dbReference type="EMBL" id="OZG50994.1"/>
    </source>
</evidence>
<keyword evidence="4" id="KW-1185">Reference proteome</keyword>
<dbReference type="AlphaFoldDB" id="A0A261EVV0"/>
<keyword evidence="2" id="KW-1133">Transmembrane helix</keyword>
<accession>A0A261EVV0</accession>
<feature type="transmembrane region" description="Helical" evidence="2">
    <location>
        <begin position="148"/>
        <end position="166"/>
    </location>
</feature>
<keyword evidence="2" id="KW-0472">Membrane</keyword>
<sequence>MTQHKNSNDDDKLQNEAKSIGDADQTDSQSWQNFMAAHSEDFKDIESSSTAKRFKRKIQRESKTAALTVKDLPQSSFTDSNSRYGRGPRDFTSSWLDTDTIMDQESPFVPPNPSFDKPSASFILYSVLAIIGIIGLVSALFVHPLPTFLGPLAALCTLLGISGLIYSRQDFHQRKDPDDDGARV</sequence>
<evidence type="ECO:0000256" key="1">
    <source>
        <dbReference type="SAM" id="MobiDB-lite"/>
    </source>
</evidence>
<dbReference type="RefSeq" id="WP_094722228.1">
    <property type="nucleotide sequence ID" value="NZ_MWWS01000002.1"/>
</dbReference>
<keyword evidence="2" id="KW-0812">Transmembrane</keyword>